<protein>
    <submittedName>
        <fullName evidence="2">Uncharacterized protein</fullName>
    </submittedName>
</protein>
<dbReference type="InterPro" id="IPR046341">
    <property type="entry name" value="SET_dom_sf"/>
</dbReference>
<gene>
    <name evidence="2" type="ORF">AAG570_006099</name>
</gene>
<dbReference type="EMBL" id="JBFDAA010000019">
    <property type="protein sequence ID" value="KAL1115809.1"/>
    <property type="molecule type" value="Genomic_DNA"/>
</dbReference>
<evidence type="ECO:0000313" key="3">
    <source>
        <dbReference type="Proteomes" id="UP001558652"/>
    </source>
</evidence>
<evidence type="ECO:0000256" key="1">
    <source>
        <dbReference type="SAM" id="MobiDB-lite"/>
    </source>
</evidence>
<accession>A0ABD0XX14</accession>
<comment type="caution">
    <text evidence="2">The sequence shown here is derived from an EMBL/GenBank/DDBJ whole genome shotgun (WGS) entry which is preliminary data.</text>
</comment>
<sequence length="153" mass="16953">MNSKSTAEEWQEETFGVSIHVERGHPSVTLPVKKKRIGLKQKIRTVTKLTAPSLDNKLTIYMFLKLAWTYGSSEEGESVGGRSDYEAEEGMRSSSEEGPGGGLPEDVELRTSGGVWARATLPRGSKFGPFQGKWVPKPLDPRFAWEIEETLAL</sequence>
<feature type="region of interest" description="Disordered" evidence="1">
    <location>
        <begin position="72"/>
        <end position="109"/>
    </location>
</feature>
<organism evidence="2 3">
    <name type="scientific">Ranatra chinensis</name>
    <dbReference type="NCBI Taxonomy" id="642074"/>
    <lineage>
        <taxon>Eukaryota</taxon>
        <taxon>Metazoa</taxon>
        <taxon>Ecdysozoa</taxon>
        <taxon>Arthropoda</taxon>
        <taxon>Hexapoda</taxon>
        <taxon>Insecta</taxon>
        <taxon>Pterygota</taxon>
        <taxon>Neoptera</taxon>
        <taxon>Paraneoptera</taxon>
        <taxon>Hemiptera</taxon>
        <taxon>Heteroptera</taxon>
        <taxon>Panheteroptera</taxon>
        <taxon>Nepomorpha</taxon>
        <taxon>Nepidae</taxon>
        <taxon>Ranatrinae</taxon>
        <taxon>Ranatra</taxon>
    </lineage>
</organism>
<reference evidence="2 3" key="1">
    <citation type="submission" date="2024-07" db="EMBL/GenBank/DDBJ databases">
        <title>Chromosome-level genome assembly of the water stick insect Ranatra chinensis (Heteroptera: Nepidae).</title>
        <authorList>
            <person name="Liu X."/>
        </authorList>
    </citation>
    <scope>NUCLEOTIDE SEQUENCE [LARGE SCALE GENOMIC DNA]</scope>
    <source>
        <strain evidence="2">Cailab_2021Rc</strain>
        <tissue evidence="2">Muscle</tissue>
    </source>
</reference>
<evidence type="ECO:0000313" key="2">
    <source>
        <dbReference type="EMBL" id="KAL1115809.1"/>
    </source>
</evidence>
<keyword evidence="3" id="KW-1185">Reference proteome</keyword>
<feature type="compositionally biased region" description="Basic and acidic residues" evidence="1">
    <location>
        <begin position="83"/>
        <end position="95"/>
    </location>
</feature>
<name>A0ABD0XX14_9HEMI</name>
<dbReference type="AlphaFoldDB" id="A0ABD0XX14"/>
<proteinExistence type="predicted"/>
<dbReference type="Gene3D" id="2.170.270.10">
    <property type="entry name" value="SET domain"/>
    <property type="match status" value="1"/>
</dbReference>
<dbReference type="Proteomes" id="UP001558652">
    <property type="component" value="Unassembled WGS sequence"/>
</dbReference>